<name>A0AAW1QRU4_9CHLO</name>
<dbReference type="GO" id="GO:0016491">
    <property type="term" value="F:oxidoreductase activity"/>
    <property type="evidence" value="ECO:0007669"/>
    <property type="project" value="UniProtKB-KW"/>
</dbReference>
<dbReference type="InterPro" id="IPR036291">
    <property type="entry name" value="NAD(P)-bd_dom_sf"/>
</dbReference>
<evidence type="ECO:0000259" key="4">
    <source>
        <dbReference type="SMART" id="SM00822"/>
    </source>
</evidence>
<dbReference type="InterPro" id="IPR057326">
    <property type="entry name" value="KR_dom"/>
</dbReference>
<dbReference type="PROSITE" id="PS00061">
    <property type="entry name" value="ADH_SHORT"/>
    <property type="match status" value="1"/>
</dbReference>
<dbReference type="Gene3D" id="3.40.50.720">
    <property type="entry name" value="NAD(P)-binding Rossmann-like Domain"/>
    <property type="match status" value="1"/>
</dbReference>
<accession>A0AAW1QRU4</accession>
<dbReference type="Proteomes" id="UP001489004">
    <property type="component" value="Unassembled WGS sequence"/>
</dbReference>
<organism evidence="5 6">
    <name type="scientific">[Myrmecia] bisecta</name>
    <dbReference type="NCBI Taxonomy" id="41462"/>
    <lineage>
        <taxon>Eukaryota</taxon>
        <taxon>Viridiplantae</taxon>
        <taxon>Chlorophyta</taxon>
        <taxon>core chlorophytes</taxon>
        <taxon>Trebouxiophyceae</taxon>
        <taxon>Trebouxiales</taxon>
        <taxon>Trebouxiaceae</taxon>
        <taxon>Myrmecia</taxon>
    </lineage>
</organism>
<dbReference type="PRINTS" id="PR00081">
    <property type="entry name" value="GDHRDH"/>
</dbReference>
<evidence type="ECO:0000313" key="6">
    <source>
        <dbReference type="Proteomes" id="UP001489004"/>
    </source>
</evidence>
<gene>
    <name evidence="5" type="ORF">WJX72_007909</name>
</gene>
<feature type="domain" description="Ketoreductase" evidence="4">
    <location>
        <begin position="3"/>
        <end position="183"/>
    </location>
</feature>
<keyword evidence="2" id="KW-0560">Oxidoreductase</keyword>
<dbReference type="EMBL" id="JALJOR010000002">
    <property type="protein sequence ID" value="KAK9824122.1"/>
    <property type="molecule type" value="Genomic_DNA"/>
</dbReference>
<dbReference type="PANTHER" id="PTHR44169:SF6">
    <property type="entry name" value="NADPH-DEPENDENT 1-ACYLDIHYDROXYACETONE PHOSPHATE REDUCTASE"/>
    <property type="match status" value="1"/>
</dbReference>
<dbReference type="SUPFAM" id="SSF51735">
    <property type="entry name" value="NAD(P)-binding Rossmann-fold domains"/>
    <property type="match status" value="1"/>
</dbReference>
<sequence length="269" mass="28180">MSQVVLVTGCSSGLGRALAYGLHLRVDGTGKKAFRVFATARKLASVQDLVEDGIEAVALDVSDPASVKVAVASVHHKAGRIDMVICNAGVASFGPVVEQDLADVQRVFDTNVLGVLRVVQAVSPHMIAQRSGAIVNIGSVSAYMVTPFAGTYCASKAALADLTTAMRMELRPFNISVTLVEAGAIKSSFAQNASGNLGQFLSPSSAYHTIADFIRQRVFAPQNDPTVMTAEGTAAQILTALQHSSGRYPSTIVAGGSARKFLLLGFLQQ</sequence>
<reference evidence="5 6" key="1">
    <citation type="journal article" date="2024" name="Nat. Commun.">
        <title>Phylogenomics reveals the evolutionary origins of lichenization in chlorophyte algae.</title>
        <authorList>
            <person name="Puginier C."/>
            <person name="Libourel C."/>
            <person name="Otte J."/>
            <person name="Skaloud P."/>
            <person name="Haon M."/>
            <person name="Grisel S."/>
            <person name="Petersen M."/>
            <person name="Berrin J.G."/>
            <person name="Delaux P.M."/>
            <person name="Dal Grande F."/>
            <person name="Keller J."/>
        </authorList>
    </citation>
    <scope>NUCLEOTIDE SEQUENCE [LARGE SCALE GENOMIC DNA]</scope>
    <source>
        <strain evidence="5 6">SAG 2043</strain>
    </source>
</reference>
<dbReference type="InterPro" id="IPR020904">
    <property type="entry name" value="Sc_DH/Rdtase_CS"/>
</dbReference>
<evidence type="ECO:0000256" key="2">
    <source>
        <dbReference type="ARBA" id="ARBA00023002"/>
    </source>
</evidence>
<dbReference type="AlphaFoldDB" id="A0AAW1QRU4"/>
<dbReference type="Pfam" id="PF00106">
    <property type="entry name" value="adh_short"/>
    <property type="match status" value="1"/>
</dbReference>
<protein>
    <recommendedName>
        <fullName evidence="4">Ketoreductase domain-containing protein</fullName>
    </recommendedName>
</protein>
<dbReference type="SMART" id="SM00822">
    <property type="entry name" value="PKS_KR"/>
    <property type="match status" value="1"/>
</dbReference>
<comment type="caution">
    <text evidence="5">The sequence shown here is derived from an EMBL/GenBank/DDBJ whole genome shotgun (WGS) entry which is preliminary data.</text>
</comment>
<proteinExistence type="inferred from homology"/>
<evidence type="ECO:0000256" key="3">
    <source>
        <dbReference type="RuleBase" id="RU000363"/>
    </source>
</evidence>
<dbReference type="PANTHER" id="PTHR44169">
    <property type="entry name" value="NADPH-DEPENDENT 1-ACYLDIHYDROXYACETONE PHOSPHATE REDUCTASE"/>
    <property type="match status" value="1"/>
</dbReference>
<dbReference type="CDD" id="cd05374">
    <property type="entry name" value="17beta-HSD-like_SDR_c"/>
    <property type="match status" value="1"/>
</dbReference>
<comment type="similarity">
    <text evidence="1 3">Belongs to the short-chain dehydrogenases/reductases (SDR) family.</text>
</comment>
<keyword evidence="6" id="KW-1185">Reference proteome</keyword>
<evidence type="ECO:0000313" key="5">
    <source>
        <dbReference type="EMBL" id="KAK9824122.1"/>
    </source>
</evidence>
<evidence type="ECO:0000256" key="1">
    <source>
        <dbReference type="ARBA" id="ARBA00006484"/>
    </source>
</evidence>
<dbReference type="InterPro" id="IPR002347">
    <property type="entry name" value="SDR_fam"/>
</dbReference>
<dbReference type="PRINTS" id="PR00080">
    <property type="entry name" value="SDRFAMILY"/>
</dbReference>